<dbReference type="Gene3D" id="2.40.170.20">
    <property type="entry name" value="TonB-dependent receptor, beta-barrel domain"/>
    <property type="match status" value="1"/>
</dbReference>
<evidence type="ECO:0000256" key="9">
    <source>
        <dbReference type="RuleBase" id="RU003357"/>
    </source>
</evidence>
<keyword evidence="14" id="KW-0675">Receptor</keyword>
<evidence type="ECO:0000256" key="2">
    <source>
        <dbReference type="ARBA" id="ARBA00022448"/>
    </source>
</evidence>
<protein>
    <submittedName>
        <fullName evidence="14">TonB-dependent receptor</fullName>
    </submittedName>
</protein>
<dbReference type="Pfam" id="PF00593">
    <property type="entry name" value="TonB_dep_Rec_b-barrel"/>
    <property type="match status" value="1"/>
</dbReference>
<gene>
    <name evidence="14" type="ORF">J1N51_12340</name>
</gene>
<evidence type="ECO:0000259" key="13">
    <source>
        <dbReference type="Pfam" id="PF07715"/>
    </source>
</evidence>
<keyword evidence="7 8" id="KW-0998">Cell outer membrane</keyword>
<dbReference type="InterPro" id="IPR000531">
    <property type="entry name" value="Beta-barrel_TonB"/>
</dbReference>
<keyword evidence="3 8" id="KW-1134">Transmembrane beta strand</keyword>
<dbReference type="EMBL" id="CP072110">
    <property type="protein sequence ID" value="QTH63504.1"/>
    <property type="molecule type" value="Genomic_DNA"/>
</dbReference>
<evidence type="ECO:0000256" key="4">
    <source>
        <dbReference type="ARBA" id="ARBA00022692"/>
    </source>
</evidence>
<feature type="region of interest" description="Disordered" evidence="10">
    <location>
        <begin position="87"/>
        <end position="112"/>
    </location>
</feature>
<dbReference type="Gene3D" id="2.170.130.10">
    <property type="entry name" value="TonB-dependent receptor, plug domain"/>
    <property type="match status" value="1"/>
</dbReference>
<feature type="chain" id="PRO_5036708760" evidence="11">
    <location>
        <begin position="24"/>
        <end position="981"/>
    </location>
</feature>
<comment type="similarity">
    <text evidence="8 9">Belongs to the TonB-dependent receptor family.</text>
</comment>
<keyword evidence="11" id="KW-0732">Signal</keyword>
<evidence type="ECO:0000256" key="6">
    <source>
        <dbReference type="ARBA" id="ARBA00023136"/>
    </source>
</evidence>
<evidence type="ECO:0000256" key="3">
    <source>
        <dbReference type="ARBA" id="ARBA00022452"/>
    </source>
</evidence>
<evidence type="ECO:0000256" key="5">
    <source>
        <dbReference type="ARBA" id="ARBA00023077"/>
    </source>
</evidence>
<evidence type="ECO:0000313" key="14">
    <source>
        <dbReference type="EMBL" id="QTH63504.1"/>
    </source>
</evidence>
<dbReference type="GO" id="GO:0009279">
    <property type="term" value="C:cell outer membrane"/>
    <property type="evidence" value="ECO:0007669"/>
    <property type="project" value="UniProtKB-SubCell"/>
</dbReference>
<dbReference type="SUPFAM" id="SSF56935">
    <property type="entry name" value="Porins"/>
    <property type="match status" value="1"/>
</dbReference>
<dbReference type="KEGG" id="psym:J1N51_12340"/>
<feature type="domain" description="TonB-dependent receptor-like beta-barrel" evidence="12">
    <location>
        <begin position="397"/>
        <end position="946"/>
    </location>
</feature>
<dbReference type="PROSITE" id="PS52016">
    <property type="entry name" value="TONB_DEPENDENT_REC_3"/>
    <property type="match status" value="1"/>
</dbReference>
<dbReference type="InterPro" id="IPR036942">
    <property type="entry name" value="Beta-barrel_TonB_sf"/>
</dbReference>
<evidence type="ECO:0000256" key="8">
    <source>
        <dbReference type="PROSITE-ProRule" id="PRU01360"/>
    </source>
</evidence>
<keyword evidence="6 8" id="KW-0472">Membrane</keyword>
<keyword evidence="15" id="KW-1185">Reference proteome</keyword>
<comment type="subcellular location">
    <subcellularLocation>
        <location evidence="1 8">Cell outer membrane</location>
        <topology evidence="1 8">Multi-pass membrane protein</topology>
    </subcellularLocation>
</comment>
<dbReference type="RefSeq" id="WP_208831560.1">
    <property type="nucleotide sequence ID" value="NZ_CP072110.1"/>
</dbReference>
<proteinExistence type="inferred from homology"/>
<dbReference type="InterPro" id="IPR012910">
    <property type="entry name" value="Plug_dom"/>
</dbReference>
<evidence type="ECO:0000313" key="15">
    <source>
        <dbReference type="Proteomes" id="UP000682739"/>
    </source>
</evidence>
<evidence type="ECO:0000256" key="10">
    <source>
        <dbReference type="SAM" id="MobiDB-lite"/>
    </source>
</evidence>
<feature type="signal peptide" evidence="11">
    <location>
        <begin position="1"/>
        <end position="23"/>
    </location>
</feature>
<keyword evidence="5 9" id="KW-0798">TonB box</keyword>
<dbReference type="PANTHER" id="PTHR47234">
    <property type="match status" value="1"/>
</dbReference>
<evidence type="ECO:0000259" key="12">
    <source>
        <dbReference type="Pfam" id="PF00593"/>
    </source>
</evidence>
<keyword evidence="4 8" id="KW-0812">Transmembrane</keyword>
<evidence type="ECO:0000256" key="7">
    <source>
        <dbReference type="ARBA" id="ARBA00023237"/>
    </source>
</evidence>
<accession>A0A975DB38</accession>
<name>A0A975DB38_9GAMM</name>
<feature type="compositionally biased region" description="Low complexity" evidence="10">
    <location>
        <begin position="91"/>
        <end position="104"/>
    </location>
</feature>
<keyword evidence="2 8" id="KW-0813">Transport</keyword>
<dbReference type="PANTHER" id="PTHR47234:SF2">
    <property type="entry name" value="TONB-DEPENDENT RECEPTOR"/>
    <property type="match status" value="1"/>
</dbReference>
<organism evidence="14 15">
    <name type="scientific">Psychrosphaera ytuae</name>
    <dbReference type="NCBI Taxonomy" id="2820710"/>
    <lineage>
        <taxon>Bacteria</taxon>
        <taxon>Pseudomonadati</taxon>
        <taxon>Pseudomonadota</taxon>
        <taxon>Gammaproteobacteria</taxon>
        <taxon>Alteromonadales</taxon>
        <taxon>Pseudoalteromonadaceae</taxon>
        <taxon>Psychrosphaera</taxon>
    </lineage>
</organism>
<feature type="domain" description="TonB-dependent receptor plug" evidence="13">
    <location>
        <begin position="55"/>
        <end position="175"/>
    </location>
</feature>
<dbReference type="InterPro" id="IPR037066">
    <property type="entry name" value="Plug_dom_sf"/>
</dbReference>
<sequence>MYRKLLTATAVSAVIATTPSIIAAPFDDPNLTENSETIEKIKVTGSRIKGVDIEGTQPLTVIDSEAIERSGANTIHELLRNLSQLKGGNGTFSTSESGGTSNSTPAGQAAASLRGMGPASTLTLVNGRRVAPSAFAAGTENFVDVNSIPLAAIEKIEVLATGSSAIYGADAVAGVINYILKEDYEGAEINVSFADSVDDHDESKKQLNVIYGTKVGDGQLTVFADYYDRNAFKATDRDYTANAPLQNSYSYLPKLENTPNIFYFSSVDGNELPAPGCKTELVETEYGEMICAYYGNEDDYLETPFESFSTGFMHNVVIDDVKWATDFFFSTTKSKAYSSPSPINQLDDSDGPFVLEDALFIYDEQDGSNPLLDQLYIDPFDTLSGREVWGFGFDARFNDPRTVEVKTDSMRLVSSLEGEINNWYWQTGITLSQSKSEQTAIAGVYNRYKVHAALTGELCSDGSPASLSGGDLNCSNGELLDFYNPFLVGDAQNDAILALAQEMPTRDGESTVYAIDAQISGDLFELTGGFVGAAFGIEARREELSDIPSLNARARADNDYLVDVFGFGSSVSEASRTQYAAFAEFHLPISEEFEIQAAGRLDHFSDFGSTFNPKIGFAYRPTESLILRGSWSTSFRAPSLTQAGVKLRTTRSTFDCGANQAVADLYCMGDGTEISVNSLELGNSNLQAEESEALTLGVGWSPTLDTNLTIDYWQFEHEDVIDTNMTAVLDRAMTDASLRHCGLVGTDELGISYEEFLCEVTDNSGLNIEQDGANLSEILTNYIAEFSPRNDELYLPLYRDHVIPLENTGTQDLSGVDIKFDHRFRFDDNDLIVRFDGTHYLSFERNKPGSDAIEKLIGTYRYPENIARASVTWDTADYYVSLSANYTDSYQDDIEGLRGRELGELDALGVLDSEGNHQVDSWLIWDLSAGYDLNRNVTVRMSIDNLTDEEPPQLYGSQRGFDSINHNAYGTTYRIGLTYQF</sequence>
<dbReference type="Proteomes" id="UP000682739">
    <property type="component" value="Chromosome"/>
</dbReference>
<dbReference type="AlphaFoldDB" id="A0A975DB38"/>
<evidence type="ECO:0000256" key="11">
    <source>
        <dbReference type="SAM" id="SignalP"/>
    </source>
</evidence>
<reference evidence="14" key="1">
    <citation type="submission" date="2021-03" db="EMBL/GenBank/DDBJ databases">
        <title>Description of Psychrosphaera ytuae sp. nov. isolated from deep sea sediment of South China Sea.</title>
        <authorList>
            <person name="Zhang J."/>
            <person name="Xu X.-D."/>
        </authorList>
    </citation>
    <scope>NUCLEOTIDE SEQUENCE</scope>
    <source>
        <strain evidence="14">MTZ26</strain>
    </source>
</reference>
<dbReference type="Pfam" id="PF07715">
    <property type="entry name" value="Plug"/>
    <property type="match status" value="1"/>
</dbReference>
<dbReference type="InterPro" id="IPR039426">
    <property type="entry name" value="TonB-dep_rcpt-like"/>
</dbReference>
<evidence type="ECO:0000256" key="1">
    <source>
        <dbReference type="ARBA" id="ARBA00004571"/>
    </source>
</evidence>